<evidence type="ECO:0000256" key="1">
    <source>
        <dbReference type="ARBA" id="ARBA00004123"/>
    </source>
</evidence>
<dbReference type="PANTHER" id="PTHR23110">
    <property type="entry name" value="BTB DOMAIN TRANSCRIPTION FACTOR"/>
    <property type="match status" value="1"/>
</dbReference>
<dbReference type="PROSITE" id="PS50157">
    <property type="entry name" value="ZINC_FINGER_C2H2_2"/>
    <property type="match status" value="3"/>
</dbReference>
<protein>
    <recommendedName>
        <fullName evidence="19">Longitudinals lacking protein</fullName>
    </recommendedName>
</protein>
<dbReference type="SUPFAM" id="SSF57667">
    <property type="entry name" value="beta-beta-alpha zinc fingers"/>
    <property type="match status" value="2"/>
</dbReference>
<keyword evidence="7" id="KW-0862">Zinc</keyword>
<dbReference type="Proteomes" id="UP001487740">
    <property type="component" value="Unassembled WGS sequence"/>
</dbReference>
<keyword evidence="2" id="KW-0217">Developmental protein</keyword>
<dbReference type="InterPro" id="IPR011333">
    <property type="entry name" value="SKP1/BTB/POZ_sf"/>
</dbReference>
<evidence type="ECO:0000256" key="3">
    <source>
        <dbReference type="ARBA" id="ARBA00022723"/>
    </source>
</evidence>
<keyword evidence="8" id="KW-0524">Neurogenesis</keyword>
<feature type="compositionally biased region" description="Basic and acidic residues" evidence="14">
    <location>
        <begin position="174"/>
        <end position="192"/>
    </location>
</feature>
<dbReference type="PROSITE" id="PS00028">
    <property type="entry name" value="ZINC_FINGER_C2H2_1"/>
    <property type="match status" value="1"/>
</dbReference>
<sequence length="466" mass="50995">MGDGMLSLYWNNHRATFCHILATLREKERYTDATLACDGKFYPVHKLVLSTCSEYFEKIFEHTPCKHPVIVLKDIKADALEALLNYMYAGYVNVAQNDLARLIKAAETLSIKGLAVPDEPPPGEDNKSNQSRSGREERTSPQPKRRRREENASSQPSNSPPSSPRASPYLPDGEQSRSRAPSEGHRSERVESTEQAEQPPSQESQASEVKVMVDESLVKEEMVETLDNSQSEGMDTSMQYGGVGSDPSMDGTGEEHSNRMLPNKYDQPVIPGQAQPLADAVAEALAGPSGMQGWLGSEMPGPGGYTAEAYGSEGNQEVHPAPTGASHSQQRVGLVISGVKGGWSEGSGPRPNRKVSSKLHHCPYCPYVTNKSTNITTHLCVHTGEKPYACPHCPRQFAQKGNLQSHVYTHTGEKPFACTFCSYRSTQKSNLKSHILTHHAQNESSPSQSPNYSGHTQVFLDSTELA</sequence>
<dbReference type="PANTHER" id="PTHR23110:SF111">
    <property type="entry name" value="LONGITUDINALS LACKING PROTEIN, ISOFORMS F_I_K_T"/>
    <property type="match status" value="1"/>
</dbReference>
<evidence type="ECO:0000256" key="12">
    <source>
        <dbReference type="ARBA" id="ARBA00037382"/>
    </source>
</evidence>
<dbReference type="InterPro" id="IPR013087">
    <property type="entry name" value="Znf_C2H2_type"/>
</dbReference>
<feature type="domain" description="C2H2-type" evidence="16">
    <location>
        <begin position="416"/>
        <end position="443"/>
    </location>
</feature>
<dbReference type="FunFam" id="3.30.160.60:FF:000130">
    <property type="entry name" value="Spalt-like transcription factor 4"/>
    <property type="match status" value="2"/>
</dbReference>
<evidence type="ECO:0000256" key="10">
    <source>
        <dbReference type="ARBA" id="ARBA00023163"/>
    </source>
</evidence>
<dbReference type="SUPFAM" id="SSF54695">
    <property type="entry name" value="POZ domain"/>
    <property type="match status" value="1"/>
</dbReference>
<feature type="domain" description="BTB" evidence="15">
    <location>
        <begin position="31"/>
        <end position="96"/>
    </location>
</feature>
<dbReference type="GO" id="GO:0048513">
    <property type="term" value="P:animal organ development"/>
    <property type="evidence" value="ECO:0007669"/>
    <property type="project" value="UniProtKB-ARBA"/>
</dbReference>
<evidence type="ECO:0000256" key="14">
    <source>
        <dbReference type="SAM" id="MobiDB-lite"/>
    </source>
</evidence>
<dbReference type="SMART" id="SM00355">
    <property type="entry name" value="ZnF_C2H2"/>
    <property type="match status" value="3"/>
</dbReference>
<dbReference type="GO" id="GO:0008270">
    <property type="term" value="F:zinc ion binding"/>
    <property type="evidence" value="ECO:0007669"/>
    <property type="project" value="UniProtKB-KW"/>
</dbReference>
<dbReference type="GO" id="GO:0003006">
    <property type="term" value="P:developmental process involved in reproduction"/>
    <property type="evidence" value="ECO:0007669"/>
    <property type="project" value="UniProtKB-ARBA"/>
</dbReference>
<dbReference type="GO" id="GO:0048666">
    <property type="term" value="P:neuron development"/>
    <property type="evidence" value="ECO:0007669"/>
    <property type="project" value="UniProtKB-ARBA"/>
</dbReference>
<name>A0AAW0SJZ2_SCYPA</name>
<keyword evidence="18" id="KW-1185">Reference proteome</keyword>
<dbReference type="InterPro" id="IPR051095">
    <property type="entry name" value="Dros_DevTransReg"/>
</dbReference>
<evidence type="ECO:0000256" key="5">
    <source>
        <dbReference type="ARBA" id="ARBA00022771"/>
    </source>
</evidence>
<dbReference type="GO" id="GO:0006357">
    <property type="term" value="P:regulation of transcription by RNA polymerase II"/>
    <property type="evidence" value="ECO:0007669"/>
    <property type="project" value="TreeGrafter"/>
</dbReference>
<evidence type="ECO:0000313" key="17">
    <source>
        <dbReference type="EMBL" id="KAK8375694.1"/>
    </source>
</evidence>
<reference evidence="17 18" key="1">
    <citation type="submission" date="2023-03" db="EMBL/GenBank/DDBJ databases">
        <title>High-quality genome of Scylla paramamosain provides insights in environmental adaptation.</title>
        <authorList>
            <person name="Zhang L."/>
        </authorList>
    </citation>
    <scope>NUCLEOTIDE SEQUENCE [LARGE SCALE GENOMIC DNA]</scope>
    <source>
        <strain evidence="17">LZ_2023a</strain>
        <tissue evidence="17">Muscle</tissue>
    </source>
</reference>
<dbReference type="InterPro" id="IPR036236">
    <property type="entry name" value="Znf_C2H2_sf"/>
</dbReference>
<feature type="region of interest" description="Disordered" evidence="14">
    <location>
        <begin position="114"/>
        <end position="257"/>
    </location>
</feature>
<dbReference type="Pfam" id="PF00651">
    <property type="entry name" value="BTB"/>
    <property type="match status" value="1"/>
</dbReference>
<evidence type="ECO:0000256" key="4">
    <source>
        <dbReference type="ARBA" id="ARBA00022737"/>
    </source>
</evidence>
<evidence type="ECO:0000259" key="15">
    <source>
        <dbReference type="PROSITE" id="PS50097"/>
    </source>
</evidence>
<evidence type="ECO:0000313" key="18">
    <source>
        <dbReference type="Proteomes" id="UP001487740"/>
    </source>
</evidence>
<evidence type="ECO:0000256" key="6">
    <source>
        <dbReference type="ARBA" id="ARBA00022782"/>
    </source>
</evidence>
<evidence type="ECO:0000256" key="8">
    <source>
        <dbReference type="ARBA" id="ARBA00022902"/>
    </source>
</evidence>
<feature type="compositionally biased region" description="Low complexity" evidence="14">
    <location>
        <begin position="193"/>
        <end position="208"/>
    </location>
</feature>
<keyword evidence="3" id="KW-0479">Metal-binding</keyword>
<dbReference type="Gene3D" id="3.30.160.60">
    <property type="entry name" value="Classic Zinc Finger"/>
    <property type="match status" value="3"/>
</dbReference>
<feature type="compositionally biased region" description="Basic and acidic residues" evidence="14">
    <location>
        <begin position="211"/>
        <end position="222"/>
    </location>
</feature>
<evidence type="ECO:0000259" key="16">
    <source>
        <dbReference type="PROSITE" id="PS50157"/>
    </source>
</evidence>
<dbReference type="GO" id="GO:0005634">
    <property type="term" value="C:nucleus"/>
    <property type="evidence" value="ECO:0007669"/>
    <property type="project" value="UniProtKB-SubCell"/>
</dbReference>
<dbReference type="EMBL" id="JARAKH010000049">
    <property type="protein sequence ID" value="KAK8375694.1"/>
    <property type="molecule type" value="Genomic_DNA"/>
</dbReference>
<accession>A0AAW0SJZ2</accession>
<evidence type="ECO:0000256" key="2">
    <source>
        <dbReference type="ARBA" id="ARBA00022473"/>
    </source>
</evidence>
<dbReference type="SMART" id="SM00225">
    <property type="entry name" value="BTB"/>
    <property type="match status" value="1"/>
</dbReference>
<dbReference type="AlphaFoldDB" id="A0AAW0SJZ2"/>
<comment type="subcellular location">
    <subcellularLocation>
        <location evidence="1">Nucleus</location>
    </subcellularLocation>
</comment>
<dbReference type="InterPro" id="IPR000210">
    <property type="entry name" value="BTB/POZ_dom"/>
</dbReference>
<evidence type="ECO:0000256" key="7">
    <source>
        <dbReference type="ARBA" id="ARBA00022833"/>
    </source>
</evidence>
<keyword evidence="10" id="KW-0804">Transcription</keyword>
<keyword evidence="6" id="KW-0221">Differentiation</keyword>
<comment type="caution">
    <text evidence="17">The sequence shown here is derived from an EMBL/GenBank/DDBJ whole genome shotgun (WGS) entry which is preliminary data.</text>
</comment>
<proteinExistence type="predicted"/>
<evidence type="ECO:0000256" key="9">
    <source>
        <dbReference type="ARBA" id="ARBA00023015"/>
    </source>
</evidence>
<gene>
    <name evidence="17" type="ORF">O3P69_008461</name>
</gene>
<feature type="domain" description="C2H2-type" evidence="16">
    <location>
        <begin position="360"/>
        <end position="387"/>
    </location>
</feature>
<dbReference type="Gene3D" id="3.30.710.10">
    <property type="entry name" value="Potassium Channel Kv1.1, Chain A"/>
    <property type="match status" value="1"/>
</dbReference>
<keyword evidence="4" id="KW-0677">Repeat</keyword>
<evidence type="ECO:0008006" key="19">
    <source>
        <dbReference type="Google" id="ProtNLM"/>
    </source>
</evidence>
<evidence type="ECO:0000256" key="13">
    <source>
        <dbReference type="PROSITE-ProRule" id="PRU00042"/>
    </source>
</evidence>
<feature type="compositionally biased region" description="Polar residues" evidence="14">
    <location>
        <begin position="226"/>
        <end position="239"/>
    </location>
</feature>
<organism evidence="17 18">
    <name type="scientific">Scylla paramamosain</name>
    <name type="common">Mud crab</name>
    <dbReference type="NCBI Taxonomy" id="85552"/>
    <lineage>
        <taxon>Eukaryota</taxon>
        <taxon>Metazoa</taxon>
        <taxon>Ecdysozoa</taxon>
        <taxon>Arthropoda</taxon>
        <taxon>Crustacea</taxon>
        <taxon>Multicrustacea</taxon>
        <taxon>Malacostraca</taxon>
        <taxon>Eumalacostraca</taxon>
        <taxon>Eucarida</taxon>
        <taxon>Decapoda</taxon>
        <taxon>Pleocyemata</taxon>
        <taxon>Brachyura</taxon>
        <taxon>Eubrachyura</taxon>
        <taxon>Portunoidea</taxon>
        <taxon>Portunidae</taxon>
        <taxon>Portuninae</taxon>
        <taxon>Scylla</taxon>
    </lineage>
</organism>
<keyword evidence="5 13" id="KW-0863">Zinc-finger</keyword>
<dbReference type="PROSITE" id="PS50097">
    <property type="entry name" value="BTB"/>
    <property type="match status" value="1"/>
</dbReference>
<keyword evidence="11" id="KW-0539">Nucleus</keyword>
<evidence type="ECO:0000256" key="11">
    <source>
        <dbReference type="ARBA" id="ARBA00023242"/>
    </source>
</evidence>
<keyword evidence="9" id="KW-0805">Transcription regulation</keyword>
<dbReference type="CDD" id="cd18315">
    <property type="entry name" value="BTB_POZ_BAB-like"/>
    <property type="match status" value="1"/>
</dbReference>
<dbReference type="Pfam" id="PF00096">
    <property type="entry name" value="zf-C2H2"/>
    <property type="match status" value="1"/>
</dbReference>
<feature type="domain" description="C2H2-type" evidence="16">
    <location>
        <begin position="388"/>
        <end position="415"/>
    </location>
</feature>
<comment type="function">
    <text evidence="12">Putative transcription factor required for axon growth and guidance in the central and peripheral nervous systems. Repels CNS axons away from the midline by promoting the expression of the midline repellent sli and its receptor robo.</text>
</comment>